<organism evidence="1 2">
    <name type="scientific">Blastomyces parvus</name>
    <dbReference type="NCBI Taxonomy" id="2060905"/>
    <lineage>
        <taxon>Eukaryota</taxon>
        <taxon>Fungi</taxon>
        <taxon>Dikarya</taxon>
        <taxon>Ascomycota</taxon>
        <taxon>Pezizomycotina</taxon>
        <taxon>Eurotiomycetes</taxon>
        <taxon>Eurotiomycetidae</taxon>
        <taxon>Onygenales</taxon>
        <taxon>Ajellomycetaceae</taxon>
        <taxon>Blastomyces</taxon>
    </lineage>
</organism>
<accession>A0A2B7WKM2</accession>
<comment type="caution">
    <text evidence="1">The sequence shown here is derived from an EMBL/GenBank/DDBJ whole genome shotgun (WGS) entry which is preliminary data.</text>
</comment>
<name>A0A2B7WKM2_9EURO</name>
<dbReference type="OrthoDB" id="68575at2759"/>
<dbReference type="Gene3D" id="3.30.70.1990">
    <property type="match status" value="1"/>
</dbReference>
<dbReference type="EMBL" id="PDNC01000154">
    <property type="protein sequence ID" value="PGG97057.1"/>
    <property type="molecule type" value="Genomic_DNA"/>
</dbReference>
<dbReference type="AlphaFoldDB" id="A0A2B7WKM2"/>
<evidence type="ECO:0008006" key="3">
    <source>
        <dbReference type="Google" id="ProtNLM"/>
    </source>
</evidence>
<dbReference type="Proteomes" id="UP000224080">
    <property type="component" value="Unassembled WGS sequence"/>
</dbReference>
<dbReference type="Gene3D" id="3.50.50.60">
    <property type="entry name" value="FAD/NAD(P)-binding domain"/>
    <property type="match status" value="1"/>
</dbReference>
<gene>
    <name evidence="1" type="ORF">GX51_07509</name>
</gene>
<dbReference type="Gene3D" id="1.10.405.20">
    <property type="match status" value="1"/>
</dbReference>
<dbReference type="InterPro" id="IPR036188">
    <property type="entry name" value="FAD/NAD-bd_sf"/>
</dbReference>
<dbReference type="Pfam" id="PF13450">
    <property type="entry name" value="NAD_binding_8"/>
    <property type="match status" value="1"/>
</dbReference>
<sequence>MTSEFNFANFKAQDIILRDVAVVGGGSSGTYSAISLQDKGQSVIVIEKQDRLGGHADTYVDPATGTPIDLGVLTFHNISVVTDFFRRFDVPLSAADGYSTSLSYYDFRSGEEVTQRYNPPAQEVGAAMATYLAQYAKYPSLRNGTFLPNPVPEELYMSFGEFVEKYGIQAIVPTFYSTNPGVGEILSNPTVEQFRTMTPEIVMGLAGGFLSPARRNSAEIFTRAADELSSSSSLLLSSEVLYTHRSHGSKCGVKLVVRTPNGLKLIVAKKLLIAIPPKLDILAPFDLSATEKSLFGKYIATGYYVGLVKNSGMPDDALVFNAAADNTKYAFPHLPGAYSFLPTGVPGLHRVYYATPQSSKSFPLSGDAAKADITKAIKQLQNKNPDKFPAGEPEFVTFSSHAPFGLQVSAEDIKDGFYDKLYKLQGERNTYWTGAAWRAHDSSLIWRYSEEFVVPQIVAGL</sequence>
<dbReference type="STRING" id="2060905.A0A2B7WKM2"/>
<reference evidence="1 2" key="1">
    <citation type="submission" date="2017-10" db="EMBL/GenBank/DDBJ databases">
        <title>Comparative genomics in systemic dimorphic fungi from Ajellomycetaceae.</title>
        <authorList>
            <person name="Munoz J.F."/>
            <person name="Mcewen J.G."/>
            <person name="Clay O.K."/>
            <person name="Cuomo C.A."/>
        </authorList>
    </citation>
    <scope>NUCLEOTIDE SEQUENCE [LARGE SCALE GENOMIC DNA]</scope>
    <source>
        <strain evidence="1 2">UAMH130</strain>
    </source>
</reference>
<dbReference type="SUPFAM" id="SSF51905">
    <property type="entry name" value="FAD/NAD(P)-binding domain"/>
    <property type="match status" value="1"/>
</dbReference>
<keyword evidence="2" id="KW-1185">Reference proteome</keyword>
<protein>
    <recommendedName>
        <fullName evidence="3">Amine oxidase domain-containing protein</fullName>
    </recommendedName>
</protein>
<evidence type="ECO:0000313" key="1">
    <source>
        <dbReference type="EMBL" id="PGG97057.1"/>
    </source>
</evidence>
<proteinExistence type="predicted"/>
<evidence type="ECO:0000313" key="2">
    <source>
        <dbReference type="Proteomes" id="UP000224080"/>
    </source>
</evidence>